<feature type="region of interest" description="Disordered" evidence="1">
    <location>
        <begin position="1"/>
        <end position="49"/>
    </location>
</feature>
<accession>A0A9C7BR90</accession>
<evidence type="ECO:0000256" key="1">
    <source>
        <dbReference type="SAM" id="MobiDB-lite"/>
    </source>
</evidence>
<dbReference type="EMBL" id="LC738881">
    <property type="protein sequence ID" value="BDT63102.1"/>
    <property type="molecule type" value="Genomic_DNA"/>
</dbReference>
<evidence type="ECO:0000313" key="2">
    <source>
        <dbReference type="EMBL" id="BDT63102.1"/>
    </source>
</evidence>
<reference evidence="2" key="1">
    <citation type="submission" date="2022-10" db="EMBL/GenBank/DDBJ databases">
        <title>Genome sequences of endogenous nimaviruses in decapod crustaceans.</title>
        <authorList>
            <person name="Kawato S."/>
            <person name="Nozaki R."/>
            <person name="Kondo H."/>
            <person name="Hirono I."/>
        </authorList>
    </citation>
    <scope>NUCLEOTIDE SEQUENCE</scope>
    <source>
        <strain evidence="2">Fukuoka2019</strain>
    </source>
</reference>
<sequence length="208" mass="21948">MSSPQFTVATAGAAAAPSTEPFPQPHSQPVTREILEEESSLSPGSSGDDVCGVDVCGDAYVAPGRRRPDQLLLSPTPVVDCTPATPTCDSMLNPLGACLPVAPPSLDNIVSAAADSHASCPLVTAPPPRGVRSVRHYRANPHPERELNHPIEPDVVFATGQGPSAEDQINSCLHALEETHHKLEELGESFKSFTGAFQLFAHSTKNSR</sequence>
<protein>
    <submittedName>
        <fullName evidence="2">Uncharacterized protein</fullName>
    </submittedName>
</protein>
<proteinExistence type="predicted"/>
<organism evidence="2">
    <name type="scientific">Sicyonia whispovirus</name>
    <dbReference type="NCBI Taxonomy" id="2984283"/>
    <lineage>
        <taxon>Viruses</taxon>
        <taxon>Viruses incertae sedis</taxon>
        <taxon>Naldaviricetes</taxon>
        <taxon>Nimaviridae</taxon>
        <taxon>Whispovirus</taxon>
    </lineage>
</organism>
<feature type="compositionally biased region" description="Low complexity" evidence="1">
    <location>
        <begin position="40"/>
        <end position="49"/>
    </location>
</feature>
<name>A0A9C7BR90_9VIRU</name>